<organism evidence="1">
    <name type="scientific">bioreactor metagenome</name>
    <dbReference type="NCBI Taxonomy" id="1076179"/>
    <lineage>
        <taxon>unclassified sequences</taxon>
        <taxon>metagenomes</taxon>
        <taxon>ecological metagenomes</taxon>
    </lineage>
</organism>
<reference evidence="1" key="1">
    <citation type="submission" date="2019-08" db="EMBL/GenBank/DDBJ databases">
        <authorList>
            <person name="Kucharzyk K."/>
            <person name="Murdoch R.W."/>
            <person name="Higgins S."/>
            <person name="Loffler F."/>
        </authorList>
    </citation>
    <scope>NUCLEOTIDE SEQUENCE</scope>
</reference>
<dbReference type="AlphaFoldDB" id="A0A645E760"/>
<proteinExistence type="predicted"/>
<protein>
    <submittedName>
        <fullName evidence="1">Uncharacterized protein</fullName>
    </submittedName>
</protein>
<accession>A0A645E760</accession>
<comment type="caution">
    <text evidence="1">The sequence shown here is derived from an EMBL/GenBank/DDBJ whole genome shotgun (WGS) entry which is preliminary data.</text>
</comment>
<gene>
    <name evidence="1" type="ORF">SDC9_144574</name>
</gene>
<sequence>MAQKADISAQSVDLINRARRSFQRIGIAGRINRGREIDRNRNPMDLPSVFVFAIENQLPGGFRDDPVAEIHVVAVHGKAENSPRRRAEVEIFRQNPGERLRRGVRVGVDCPAPAYRLREVQHLALFAVDRHPALFVVRKLELGNHNRPGRPGHLRFGIVVVVDIEHITSTLQGCVCQ</sequence>
<name>A0A645E760_9ZZZZ</name>
<evidence type="ECO:0000313" key="1">
    <source>
        <dbReference type="EMBL" id="MPM97401.1"/>
    </source>
</evidence>
<dbReference type="EMBL" id="VSSQ01043687">
    <property type="protein sequence ID" value="MPM97401.1"/>
    <property type="molecule type" value="Genomic_DNA"/>
</dbReference>